<sequence length="361" mass="40046">MSPPVLMAKPHPAFRPPPCECCDGSRCVTHKPITLVAIVVTYNRLHQLQITLPALRDQAVDHIVVVDNASTDATPRWLADQTCARVHVLSLPTNTGGAGGFEAGMAYARDHLSPDWVVLMDDDARPEAGAMARFRDDLPTLETGFPDLGVVVASVFYPNGTLCEMNRPSRNPFWHPRLFARTLLRGTRSGFHLTDADFAPDAPAIPIDVASFVGYFVNARAWEKAGLPEGGLFIYGDDVLYSLRLRRAGFAMAFTPAIRFVHDCGTMGDGFVYRPLWKIYYHCRNGVDIARQAAGPLIFPAALVYYTLIWWRRGRHCTGDERRLYYRLMRMGLRDGLMGRRGRAPAVHDLAQALAAPAPKA</sequence>
<accession>A0A1H8GW64</accession>
<evidence type="ECO:0000259" key="4">
    <source>
        <dbReference type="Pfam" id="PF00535"/>
    </source>
</evidence>
<gene>
    <name evidence="5" type="ORF">SAMN04488003_11816</name>
</gene>
<dbReference type="STRING" id="245187.SAMN04488003_11816"/>
<dbReference type="Gene3D" id="3.90.550.10">
    <property type="entry name" value="Spore Coat Polysaccharide Biosynthesis Protein SpsA, Chain A"/>
    <property type="match status" value="1"/>
</dbReference>
<evidence type="ECO:0000256" key="1">
    <source>
        <dbReference type="ARBA" id="ARBA00006739"/>
    </source>
</evidence>
<dbReference type="Pfam" id="PF00535">
    <property type="entry name" value="Glycos_transf_2"/>
    <property type="match status" value="1"/>
</dbReference>
<dbReference type="GO" id="GO:0016757">
    <property type="term" value="F:glycosyltransferase activity"/>
    <property type="evidence" value="ECO:0007669"/>
    <property type="project" value="UniProtKB-KW"/>
</dbReference>
<keyword evidence="6" id="KW-1185">Reference proteome</keyword>
<dbReference type="EMBL" id="FOCI01000018">
    <property type="protein sequence ID" value="SEN47954.1"/>
    <property type="molecule type" value="Genomic_DNA"/>
</dbReference>
<keyword evidence="2" id="KW-0328">Glycosyltransferase</keyword>
<organism evidence="5 6">
    <name type="scientific">Loktanella fryxellensis</name>
    <dbReference type="NCBI Taxonomy" id="245187"/>
    <lineage>
        <taxon>Bacteria</taxon>
        <taxon>Pseudomonadati</taxon>
        <taxon>Pseudomonadota</taxon>
        <taxon>Alphaproteobacteria</taxon>
        <taxon>Rhodobacterales</taxon>
        <taxon>Roseobacteraceae</taxon>
        <taxon>Loktanella</taxon>
    </lineage>
</organism>
<keyword evidence="3 5" id="KW-0808">Transferase</keyword>
<evidence type="ECO:0000256" key="2">
    <source>
        <dbReference type="ARBA" id="ARBA00022676"/>
    </source>
</evidence>
<protein>
    <submittedName>
        <fullName evidence="5">Glycosyltransferase, GT2 family</fullName>
    </submittedName>
</protein>
<dbReference type="AlphaFoldDB" id="A0A1H8GW64"/>
<proteinExistence type="inferred from homology"/>
<dbReference type="PANTHER" id="PTHR43179">
    <property type="entry name" value="RHAMNOSYLTRANSFERASE WBBL"/>
    <property type="match status" value="1"/>
</dbReference>
<dbReference type="Proteomes" id="UP000199585">
    <property type="component" value="Unassembled WGS sequence"/>
</dbReference>
<evidence type="ECO:0000256" key="3">
    <source>
        <dbReference type="ARBA" id="ARBA00022679"/>
    </source>
</evidence>
<evidence type="ECO:0000313" key="5">
    <source>
        <dbReference type="EMBL" id="SEN47954.1"/>
    </source>
</evidence>
<feature type="domain" description="Glycosyltransferase 2-like" evidence="4">
    <location>
        <begin position="38"/>
        <end position="131"/>
    </location>
</feature>
<dbReference type="PANTHER" id="PTHR43179:SF12">
    <property type="entry name" value="GALACTOFURANOSYLTRANSFERASE GLFT2"/>
    <property type="match status" value="1"/>
</dbReference>
<dbReference type="InterPro" id="IPR029044">
    <property type="entry name" value="Nucleotide-diphossugar_trans"/>
</dbReference>
<reference evidence="5 6" key="1">
    <citation type="submission" date="2016-10" db="EMBL/GenBank/DDBJ databases">
        <authorList>
            <person name="de Groot N.N."/>
        </authorList>
    </citation>
    <scope>NUCLEOTIDE SEQUENCE [LARGE SCALE GENOMIC DNA]</scope>
    <source>
        <strain evidence="5 6">DSM 16213</strain>
    </source>
</reference>
<name>A0A1H8GW64_9RHOB</name>
<comment type="similarity">
    <text evidence="1">Belongs to the glycosyltransferase 2 family.</text>
</comment>
<dbReference type="InterPro" id="IPR001173">
    <property type="entry name" value="Glyco_trans_2-like"/>
</dbReference>
<evidence type="ECO:0000313" key="6">
    <source>
        <dbReference type="Proteomes" id="UP000199585"/>
    </source>
</evidence>
<dbReference type="OrthoDB" id="7665907at2"/>
<dbReference type="SUPFAM" id="SSF53448">
    <property type="entry name" value="Nucleotide-diphospho-sugar transferases"/>
    <property type="match status" value="1"/>
</dbReference>